<name>A0ABP9QQ57_9RHOO</name>
<accession>A0ABP9QQ57</accession>
<gene>
    <name evidence="1" type="ORF">GCM10025770_21810</name>
</gene>
<proteinExistence type="predicted"/>
<dbReference type="InterPro" id="IPR038084">
    <property type="entry name" value="PduO/GlcC-like_sf"/>
</dbReference>
<dbReference type="Gene3D" id="3.30.450.150">
    <property type="entry name" value="Haem-degrading domain"/>
    <property type="match status" value="1"/>
</dbReference>
<dbReference type="SUPFAM" id="SSF143744">
    <property type="entry name" value="GlcG-like"/>
    <property type="match status" value="1"/>
</dbReference>
<reference evidence="2" key="1">
    <citation type="journal article" date="2019" name="Int. J. Syst. Evol. Microbiol.">
        <title>The Global Catalogue of Microorganisms (GCM) 10K type strain sequencing project: providing services to taxonomists for standard genome sequencing and annotation.</title>
        <authorList>
            <consortium name="The Broad Institute Genomics Platform"/>
            <consortium name="The Broad Institute Genome Sequencing Center for Infectious Disease"/>
            <person name="Wu L."/>
            <person name="Ma J."/>
        </authorList>
    </citation>
    <scope>NUCLEOTIDE SEQUENCE [LARGE SCALE GENOMIC DNA]</scope>
    <source>
        <strain evidence="2">JCM 18715</strain>
    </source>
</reference>
<dbReference type="NCBIfam" id="NF002696">
    <property type="entry name" value="PRK02487.1-5"/>
    <property type="match status" value="1"/>
</dbReference>
<dbReference type="RefSeq" id="WP_345532977.1">
    <property type="nucleotide sequence ID" value="NZ_BAABLD010000008.1"/>
</dbReference>
<dbReference type="EMBL" id="BAABLD010000008">
    <property type="protein sequence ID" value="GAA5165763.1"/>
    <property type="molecule type" value="Genomic_DNA"/>
</dbReference>
<dbReference type="InterPro" id="IPR005624">
    <property type="entry name" value="PduO/GlcC-like"/>
</dbReference>
<dbReference type="InterPro" id="IPR010371">
    <property type="entry name" value="YBR137W-like"/>
</dbReference>
<evidence type="ECO:0000313" key="1">
    <source>
        <dbReference type="EMBL" id="GAA5165763.1"/>
    </source>
</evidence>
<organism evidence="1 2">
    <name type="scientific">Viridibacterium curvum</name>
    <dbReference type="NCBI Taxonomy" id="1101404"/>
    <lineage>
        <taxon>Bacteria</taxon>
        <taxon>Pseudomonadati</taxon>
        <taxon>Pseudomonadota</taxon>
        <taxon>Betaproteobacteria</taxon>
        <taxon>Rhodocyclales</taxon>
        <taxon>Rhodocyclaceae</taxon>
        <taxon>Viridibacterium</taxon>
    </lineage>
</organism>
<protein>
    <submittedName>
        <fullName evidence="1">Heme-degrading domain-containing protein</fullName>
    </submittedName>
</protein>
<dbReference type="PANTHER" id="PTHR28255">
    <property type="match status" value="1"/>
</dbReference>
<comment type="caution">
    <text evidence="1">The sequence shown here is derived from an EMBL/GenBank/DDBJ whole genome shotgun (WGS) entry which is preliminary data.</text>
</comment>
<dbReference type="PANTHER" id="PTHR28255:SF1">
    <property type="entry name" value="UPF0303 PROTEIN YBR137W"/>
    <property type="match status" value="1"/>
</dbReference>
<keyword evidence="2" id="KW-1185">Reference proteome</keyword>
<dbReference type="Proteomes" id="UP001500547">
    <property type="component" value="Unassembled WGS sequence"/>
</dbReference>
<dbReference type="Pfam" id="PF03928">
    <property type="entry name" value="HbpS-like"/>
    <property type="match status" value="1"/>
</dbReference>
<dbReference type="PIRSF" id="PIRSF008757">
    <property type="entry name" value="UCP008757"/>
    <property type="match status" value="1"/>
</dbReference>
<evidence type="ECO:0000313" key="2">
    <source>
        <dbReference type="Proteomes" id="UP001500547"/>
    </source>
</evidence>
<sequence length="164" mass="17403">MELDAEIARAALQEKTLQFAEFDTTTAWALGGLIKSVAEARGIAVAIDITLAGAPLFFYAMPGTNPGHSDWIRRKRNSVMRFFKSSHLVGLDTQKANTTLDARTGSTRAEYEAVGGSFPIRLRGSAAVIGAVTVSGLAPRADHMLVVTAIAQHLGIDPAPLALD</sequence>